<dbReference type="PANTHER" id="PTHR43163:SF6">
    <property type="entry name" value="DIPEPTIDE TRANSPORT SYSTEM PERMEASE PROTEIN DPPB-RELATED"/>
    <property type="match status" value="1"/>
</dbReference>
<dbReference type="InterPro" id="IPR000515">
    <property type="entry name" value="MetI-like"/>
</dbReference>
<dbReference type="InterPro" id="IPR035906">
    <property type="entry name" value="MetI-like_sf"/>
</dbReference>
<evidence type="ECO:0000313" key="10">
    <source>
        <dbReference type="Proteomes" id="UP000543419"/>
    </source>
</evidence>
<accession>A0A7Y0EXT5</accession>
<dbReference type="RefSeq" id="WP_169241117.1">
    <property type="nucleotide sequence ID" value="NZ_JAAIIG010000005.1"/>
</dbReference>
<evidence type="ECO:0000259" key="8">
    <source>
        <dbReference type="PROSITE" id="PS50928"/>
    </source>
</evidence>
<comment type="caution">
    <text evidence="9">The sequence shown here is derived from an EMBL/GenBank/DDBJ whole genome shotgun (WGS) entry which is preliminary data.</text>
</comment>
<dbReference type="GO" id="GO:0055085">
    <property type="term" value="P:transmembrane transport"/>
    <property type="evidence" value="ECO:0007669"/>
    <property type="project" value="InterPro"/>
</dbReference>
<dbReference type="PROSITE" id="PS50928">
    <property type="entry name" value="ABC_TM1"/>
    <property type="match status" value="1"/>
</dbReference>
<dbReference type="Pfam" id="PF19300">
    <property type="entry name" value="BPD_transp_1_N"/>
    <property type="match status" value="1"/>
</dbReference>
<evidence type="ECO:0000256" key="2">
    <source>
        <dbReference type="ARBA" id="ARBA00022448"/>
    </source>
</evidence>
<dbReference type="AlphaFoldDB" id="A0A7Y0EXT5"/>
<dbReference type="Proteomes" id="UP000543419">
    <property type="component" value="Unassembled WGS sequence"/>
</dbReference>
<keyword evidence="3" id="KW-1003">Cell membrane</keyword>
<keyword evidence="6 7" id="KW-0472">Membrane</keyword>
<keyword evidence="5 7" id="KW-1133">Transmembrane helix</keyword>
<protein>
    <submittedName>
        <fullName evidence="9">Peptide ABC transporter permease</fullName>
    </submittedName>
</protein>
<gene>
    <name evidence="9" type="ORF">G1C97_1344</name>
</gene>
<dbReference type="EMBL" id="JAAIIG010000005">
    <property type="protein sequence ID" value="NMM98392.1"/>
    <property type="molecule type" value="Genomic_DNA"/>
</dbReference>
<evidence type="ECO:0000256" key="6">
    <source>
        <dbReference type="ARBA" id="ARBA00023136"/>
    </source>
</evidence>
<evidence type="ECO:0000256" key="3">
    <source>
        <dbReference type="ARBA" id="ARBA00022475"/>
    </source>
</evidence>
<evidence type="ECO:0000256" key="1">
    <source>
        <dbReference type="ARBA" id="ARBA00004651"/>
    </source>
</evidence>
<dbReference type="GO" id="GO:0005886">
    <property type="term" value="C:plasma membrane"/>
    <property type="evidence" value="ECO:0007669"/>
    <property type="project" value="UniProtKB-SubCell"/>
</dbReference>
<dbReference type="CDD" id="cd06261">
    <property type="entry name" value="TM_PBP2"/>
    <property type="match status" value="1"/>
</dbReference>
<feature type="transmembrane region" description="Helical" evidence="7">
    <location>
        <begin position="230"/>
        <end position="249"/>
    </location>
</feature>
<evidence type="ECO:0000256" key="7">
    <source>
        <dbReference type="RuleBase" id="RU363032"/>
    </source>
</evidence>
<keyword evidence="4 7" id="KW-0812">Transmembrane</keyword>
<feature type="transmembrane region" description="Helical" evidence="7">
    <location>
        <begin position="330"/>
        <end position="355"/>
    </location>
</feature>
<keyword evidence="10" id="KW-1185">Reference proteome</keyword>
<feature type="transmembrane region" description="Helical" evidence="7">
    <location>
        <begin position="158"/>
        <end position="179"/>
    </location>
</feature>
<dbReference type="PANTHER" id="PTHR43163">
    <property type="entry name" value="DIPEPTIDE TRANSPORT SYSTEM PERMEASE PROTEIN DPPB-RELATED"/>
    <property type="match status" value="1"/>
</dbReference>
<evidence type="ECO:0000256" key="5">
    <source>
        <dbReference type="ARBA" id="ARBA00022989"/>
    </source>
</evidence>
<feature type="transmembrane region" description="Helical" evidence="7">
    <location>
        <begin position="125"/>
        <end position="146"/>
    </location>
</feature>
<feature type="transmembrane region" description="Helical" evidence="7">
    <location>
        <begin position="30"/>
        <end position="52"/>
    </location>
</feature>
<dbReference type="Pfam" id="PF00528">
    <property type="entry name" value="BPD_transp_1"/>
    <property type="match status" value="1"/>
</dbReference>
<evidence type="ECO:0000256" key="4">
    <source>
        <dbReference type="ARBA" id="ARBA00022692"/>
    </source>
</evidence>
<feature type="transmembrane region" description="Helical" evidence="7">
    <location>
        <begin position="284"/>
        <end position="305"/>
    </location>
</feature>
<name>A0A7Y0EXT5_9BIFI</name>
<reference evidence="9 10" key="1">
    <citation type="submission" date="2020-02" db="EMBL/GenBank/DDBJ databases">
        <title>Characterization of phylogenetic diversity of novel bifidobacterial species isolated in Czech ZOOs.</title>
        <authorList>
            <person name="Lugli G.A."/>
            <person name="Vera N.B."/>
            <person name="Ventura M."/>
        </authorList>
    </citation>
    <scope>NUCLEOTIDE SEQUENCE [LARGE SCALE GENOMIC DNA]</scope>
    <source>
        <strain evidence="9 10">DSM 109959</strain>
    </source>
</reference>
<feature type="domain" description="ABC transmembrane type-1" evidence="8">
    <location>
        <begin position="119"/>
        <end position="353"/>
    </location>
</feature>
<dbReference type="Gene3D" id="1.10.3720.10">
    <property type="entry name" value="MetI-like"/>
    <property type="match status" value="1"/>
</dbReference>
<dbReference type="SUPFAM" id="SSF161098">
    <property type="entry name" value="MetI-like"/>
    <property type="match status" value="1"/>
</dbReference>
<organism evidence="9 10">
    <name type="scientific">Bifidobacterium olomucense</name>
    <dbReference type="NCBI Taxonomy" id="2675324"/>
    <lineage>
        <taxon>Bacteria</taxon>
        <taxon>Bacillati</taxon>
        <taxon>Actinomycetota</taxon>
        <taxon>Actinomycetes</taxon>
        <taxon>Bifidobacteriales</taxon>
        <taxon>Bifidobacteriaceae</taxon>
        <taxon>Bifidobacterium</taxon>
    </lineage>
</organism>
<dbReference type="InterPro" id="IPR045621">
    <property type="entry name" value="BPD_transp_1_N"/>
</dbReference>
<proteinExistence type="inferred from homology"/>
<comment type="subcellular location">
    <subcellularLocation>
        <location evidence="1 7">Cell membrane</location>
        <topology evidence="1 7">Multi-pass membrane protein</topology>
    </subcellularLocation>
</comment>
<keyword evidence="2 7" id="KW-0813">Transport</keyword>
<comment type="similarity">
    <text evidence="7">Belongs to the binding-protein-dependent transport system permease family.</text>
</comment>
<evidence type="ECO:0000313" key="9">
    <source>
        <dbReference type="EMBL" id="NMM98392.1"/>
    </source>
</evidence>
<sequence>MKSSNAKSGDVKVAKTSGLSGRAAELLRYALIRILLIIPTALILVTLVFFLMRLVGDPITAALGGRLSADKLAQMKHAAGYDRPVIVQYFEYLGQLVRGDFGVTFSDNRPVLDIFRQNGTATLELGIFAIIIAALIGVPLGIVAAVHKDHWQDIVLRVFSAISYATPIFFLGLVFKLVFGSWMGMLPISGRASSDTALTLTSAQGATGLYLLDAISLGSAPMTLDVLRHAVLPAVSLGLITGGVFIRLVRSQMVSTLASDYTLAGRARGIREKTIHKRFALRPALGPILTVAGLQIAMILGGAVLTETTFDWHGLGYELAQYLSNHDFTAVQGIVVLMAIIVSVVNCVIDILVAINDPRIRS</sequence>